<gene>
    <name evidence="3" type="ORF">GIL414_LOCUS66725</name>
</gene>
<dbReference type="InterPro" id="IPR000742">
    <property type="entry name" value="EGF"/>
</dbReference>
<feature type="non-terminal residue" evidence="3">
    <location>
        <position position="1"/>
    </location>
</feature>
<dbReference type="EMBL" id="CAJOBJ010318033">
    <property type="protein sequence ID" value="CAF5170046.1"/>
    <property type="molecule type" value="Genomic_DNA"/>
</dbReference>
<evidence type="ECO:0000256" key="1">
    <source>
        <dbReference type="PROSITE-ProRule" id="PRU00076"/>
    </source>
</evidence>
<evidence type="ECO:0000313" key="3">
    <source>
        <dbReference type="EMBL" id="CAF5170046.1"/>
    </source>
</evidence>
<comment type="caution">
    <text evidence="1">Lacks conserved residue(s) required for the propagation of feature annotation.</text>
</comment>
<protein>
    <recommendedName>
        <fullName evidence="2">EGF-like domain-containing protein</fullName>
    </recommendedName>
</protein>
<dbReference type="Gene3D" id="2.10.25.10">
    <property type="entry name" value="Laminin"/>
    <property type="match status" value="1"/>
</dbReference>
<dbReference type="AlphaFoldDB" id="A0A8S3GRA5"/>
<reference evidence="3" key="1">
    <citation type="submission" date="2021-02" db="EMBL/GenBank/DDBJ databases">
        <authorList>
            <person name="Nowell W R."/>
        </authorList>
    </citation>
    <scope>NUCLEOTIDE SEQUENCE</scope>
</reference>
<dbReference type="PANTHER" id="PTHR24044:SF417">
    <property type="entry name" value="WEARY, ISOFORM B"/>
    <property type="match status" value="1"/>
</dbReference>
<sequence length="313" mass="36960">CAHGEDEYWCPAGSYINQYDYRFDKESIITQRMAFRLPTSYPSIEILETNQSDKIESIHTLLYDGSFTIHSFQCNRGVTIIKLNQTKCLCPPAYYGRWCEFFTDRISIIAYLDQTTLPKTITNLTLKIKANFFFNDQIIDHHQFIIVPTIERAKKIKHRFCLLYSRSADMLVHKRDWYFYRTDIIDNHPYSVHFDLYTLKKNKNVEEIGSWHYPIYFDYLPSHRLAVVLRFPSRYENRTFNPCSQRSCRQNSTCLPILNQNHSYYCSFKSGYYGKQCDLYEPHCETCCSSNALCRATHGTNPYCICPLDHFGP</sequence>
<dbReference type="PROSITE" id="PS50026">
    <property type="entry name" value="EGF_3"/>
    <property type="match status" value="1"/>
</dbReference>
<evidence type="ECO:0000313" key="4">
    <source>
        <dbReference type="Proteomes" id="UP000681720"/>
    </source>
</evidence>
<comment type="caution">
    <text evidence="3">The sequence shown here is derived from an EMBL/GenBank/DDBJ whole genome shotgun (WGS) entry which is preliminary data.</text>
</comment>
<organism evidence="3 4">
    <name type="scientific">Rotaria magnacalcarata</name>
    <dbReference type="NCBI Taxonomy" id="392030"/>
    <lineage>
        <taxon>Eukaryota</taxon>
        <taxon>Metazoa</taxon>
        <taxon>Spiralia</taxon>
        <taxon>Gnathifera</taxon>
        <taxon>Rotifera</taxon>
        <taxon>Eurotatoria</taxon>
        <taxon>Bdelloidea</taxon>
        <taxon>Philodinida</taxon>
        <taxon>Philodinidae</taxon>
        <taxon>Rotaria</taxon>
    </lineage>
</organism>
<dbReference type="Proteomes" id="UP000681720">
    <property type="component" value="Unassembled WGS sequence"/>
</dbReference>
<evidence type="ECO:0000259" key="2">
    <source>
        <dbReference type="PROSITE" id="PS50026"/>
    </source>
</evidence>
<dbReference type="InterPro" id="IPR050906">
    <property type="entry name" value="Notch_signaling"/>
</dbReference>
<keyword evidence="1" id="KW-0245">EGF-like domain</keyword>
<dbReference type="PANTHER" id="PTHR24044">
    <property type="entry name" value="NOTCH LIGAND FAMILY MEMBER"/>
    <property type="match status" value="1"/>
</dbReference>
<name>A0A8S3GRA5_9BILA</name>
<proteinExistence type="predicted"/>
<accession>A0A8S3GRA5</accession>
<feature type="domain" description="EGF-like" evidence="2">
    <location>
        <begin position="239"/>
        <end position="278"/>
    </location>
</feature>
<dbReference type="GO" id="GO:0005112">
    <property type="term" value="F:Notch binding"/>
    <property type="evidence" value="ECO:0007669"/>
    <property type="project" value="TreeGrafter"/>
</dbReference>